<dbReference type="InterPro" id="IPR027417">
    <property type="entry name" value="P-loop_NTPase"/>
</dbReference>
<dbReference type="Gene3D" id="3.40.50.300">
    <property type="entry name" value="P-loop containing nucleotide triphosphate hydrolases"/>
    <property type="match status" value="1"/>
</dbReference>
<dbReference type="InterPro" id="IPR003593">
    <property type="entry name" value="AAA+_ATPase"/>
</dbReference>
<feature type="domain" description="AAA+ ATPase" evidence="1">
    <location>
        <begin position="172"/>
        <end position="304"/>
    </location>
</feature>
<dbReference type="EMBL" id="CP006850">
    <property type="protein sequence ID" value="AHH16892.1"/>
    <property type="molecule type" value="Genomic_DNA"/>
</dbReference>
<proteinExistence type="predicted"/>
<protein>
    <recommendedName>
        <fullName evidence="1">AAA+ ATPase domain-containing protein</fullName>
    </recommendedName>
</protein>
<name>W5TCD3_9NOCA</name>
<gene>
    <name evidence="2" type="ORF">NONO_c20940</name>
</gene>
<accession>W5TCD3</accession>
<dbReference type="KEGG" id="nno:NONO_c20940"/>
<evidence type="ECO:0000313" key="3">
    <source>
        <dbReference type="Proteomes" id="UP000019150"/>
    </source>
</evidence>
<dbReference type="eggNOG" id="COG0464">
    <property type="taxonomic scope" value="Bacteria"/>
</dbReference>
<dbReference type="GO" id="GO:0005524">
    <property type="term" value="F:ATP binding"/>
    <property type="evidence" value="ECO:0007669"/>
    <property type="project" value="InterPro"/>
</dbReference>
<dbReference type="HOGENOM" id="CLU_003104_0_0_11"/>
<dbReference type="CDD" id="cd00009">
    <property type="entry name" value="AAA"/>
    <property type="match status" value="1"/>
</dbReference>
<reference evidence="2 3" key="1">
    <citation type="journal article" date="2014" name="Appl. Environ. Microbiol.">
        <title>Insights into the Microbial Degradation of Rubber and Gutta-Percha by Analysis of the Complete Genome of Nocardia nova SH22a.</title>
        <authorList>
            <person name="Luo Q."/>
            <person name="Hiessl S."/>
            <person name="Poehlein A."/>
            <person name="Daniel R."/>
            <person name="Steinbuchel A."/>
        </authorList>
    </citation>
    <scope>NUCLEOTIDE SEQUENCE [LARGE SCALE GENOMIC DNA]</scope>
    <source>
        <strain evidence="2">SH22a</strain>
    </source>
</reference>
<dbReference type="STRING" id="1415166.NONO_c20940"/>
<keyword evidence="3" id="KW-1185">Reference proteome</keyword>
<organism evidence="2 3">
    <name type="scientific">Nocardia nova SH22a</name>
    <dbReference type="NCBI Taxonomy" id="1415166"/>
    <lineage>
        <taxon>Bacteria</taxon>
        <taxon>Bacillati</taxon>
        <taxon>Actinomycetota</taxon>
        <taxon>Actinomycetes</taxon>
        <taxon>Mycobacteriales</taxon>
        <taxon>Nocardiaceae</taxon>
        <taxon>Nocardia</taxon>
    </lineage>
</organism>
<sequence length="1490" mass="162843">MSTDRRWSKGVGTRLTHMRKMVAAIDDASASDGDVLVRTWGLLRRLRILGFHVQNPNTAGWTTVATSLDTVAAATADGVQLRDRLAVLAGDYDAIGGVVDLDHLRAEVHLLLDAPATRTKQAWDVLAQHRAVLFGTVRGTLGPDIDGATPLALPFSDRRAELETAIRTVASDAGALLVAGPSGTGKSALVRSVLVELESAESSLFEAAVVSFRELPSTSPEVQHLLGVSMRQVLAELSAPQRVLLIDGVDAAVDRSAGVLRDLLAAAAASGVGVVAVTADYAADFVGEELALGRSSRVRTLTVECLNDDEIAHVAECFPLLRGLLRNLPAGSLLRRLIVLDLLSRTGLELDKPMSEWECLQLIWSKLVRGDGRPNRGSAQAREDTLLALATTALSVPDSASGSRGVDPAAVDALRADHLIAPSSTYHWRPRFAHDEVRRYATAICLVRAPQIAEILQTAGVPRWALSAAVLACKGRLNDPDRRTGETFQSLLTGFRGLTQLGGARWRDVPVEAVLDTPAAYECMKASVEDDGVDLRLPDVLRVLRQRFSFNSFIDRSVGTPVVQYLIGHDEPWTISQEAFEVLTNWLQALVLSEEPAGNSAREALRARLVTFWKQVPQNEESGDLLPDWVPHRRRRRKVLDYRVTTKKFVEALALLGLDIDTESETCLRTVARNDPISLGPAADEPFSARSIAQRDPELLALLVEAYYIDEDIEDNLTHRDGIRDHQGQWRGFGGPFAAYYFGGFWQLFNSAPFATSVRVLNKVVNHAAHIRMRDSSERVELAVSGEPREYVGDGAVWAWYRGTSTGPYPCMSALQAMERIAEELLNRGVPAADIARQLLENCENLAVPGMLWGLFCRNLETAGSELDRFLAEPAVWSLESSRVTVEFYGFRASDEGLAHPERRLWTAREASVWLMAHGDEQRRAELRCVGEELAANGERHGFQASMTMNWAANLDESRYRMTTEDGATYLEVVPPPEVVAAQADIAAYQARANDILRLQNRYWGSRKFDEDYQPPTATEIANDLGAIRTLLGSGEPPSHIGAGDTAAQVVRTAIERVVRGEPDALGDEGAFAIRTVMSAAEVFRDSGDLHDEGYYFDLGADRAAAHALPALLTPALAQPLSLAAVTLDQVTQTGLALARNAPRETRLFLARGCDVIWASPCSGSRCIHDIAFEWMIESARNAEVGPWDFEAQHTVRTRIEGDLTERLKGADDEAIDLEALDPLIRAMGAAATFQHCATSTVQQVLTDLLTLQPAVMVRQNEDHRARTGENHTLVAARALLQNFAVDGAPRPIFDYLDILRPDAGILSGFLQGLAAAGAENDALAEAARALWPALLMHALTYVNDDPSVYKQATWGAWAAEALLPNPPAWAQGLYNELSGPPIDWIDPSALIGPIERWLPVGRGEHRCLEALIRLVRKLPIRKQATQGLSWVTEVCLDGDDVKVYESWSSDDWLKQIRAAADEHGTLAQWQRLVDALVVAGNSSLAPYST</sequence>
<dbReference type="PATRIC" id="fig|1415166.3.peg.2127"/>
<dbReference type="GO" id="GO:0016887">
    <property type="term" value="F:ATP hydrolysis activity"/>
    <property type="evidence" value="ECO:0007669"/>
    <property type="project" value="InterPro"/>
</dbReference>
<evidence type="ECO:0000259" key="1">
    <source>
        <dbReference type="SMART" id="SM00382"/>
    </source>
</evidence>
<dbReference type="InterPro" id="IPR003959">
    <property type="entry name" value="ATPase_AAA_core"/>
</dbReference>
<dbReference type="SMART" id="SM00382">
    <property type="entry name" value="AAA"/>
    <property type="match status" value="1"/>
</dbReference>
<dbReference type="SUPFAM" id="SSF52540">
    <property type="entry name" value="P-loop containing nucleoside triphosphate hydrolases"/>
    <property type="match status" value="1"/>
</dbReference>
<dbReference type="Proteomes" id="UP000019150">
    <property type="component" value="Chromosome"/>
</dbReference>
<dbReference type="Pfam" id="PF00004">
    <property type="entry name" value="AAA"/>
    <property type="match status" value="1"/>
</dbReference>
<evidence type="ECO:0000313" key="2">
    <source>
        <dbReference type="EMBL" id="AHH16892.1"/>
    </source>
</evidence>